<evidence type="ECO:0000313" key="13">
    <source>
        <dbReference type="EMBL" id="BAC53988.1"/>
    </source>
</evidence>
<gene>
    <name evidence="13" type="primary">rce3</name>
</gene>
<keyword evidence="9" id="KW-0624">Polysaccharide degradation</keyword>
<dbReference type="InterPro" id="IPR000254">
    <property type="entry name" value="CBD"/>
</dbReference>
<keyword evidence="7" id="KW-0119">Carbohydrate metabolism</keyword>
<dbReference type="Pfam" id="PF02015">
    <property type="entry name" value="Glyco_hydro_45"/>
    <property type="match status" value="1"/>
</dbReference>
<keyword evidence="5" id="KW-0378">Hydrolase</keyword>
<dbReference type="SUPFAM" id="SSF57180">
    <property type="entry name" value="Cellulose-binding domain"/>
    <property type="match status" value="2"/>
</dbReference>
<dbReference type="CAZy" id="GH45">
    <property type="family name" value="Glycoside Hydrolase Family 45"/>
</dbReference>
<comment type="similarity">
    <text evidence="2">Belongs to the glycosyl hydrolase 45 (cellulase K) family.</text>
</comment>
<dbReference type="InterPro" id="IPR036908">
    <property type="entry name" value="RlpA-like_sf"/>
</dbReference>
<feature type="domain" description="CBM1" evidence="12">
    <location>
        <begin position="25"/>
        <end position="61"/>
    </location>
</feature>
<evidence type="ECO:0000256" key="1">
    <source>
        <dbReference type="ARBA" id="ARBA00000966"/>
    </source>
</evidence>
<dbReference type="InterPro" id="IPR052288">
    <property type="entry name" value="GH45_Enzymes"/>
</dbReference>
<dbReference type="PROSITE" id="PS51164">
    <property type="entry name" value="CBM1_2"/>
    <property type="match status" value="2"/>
</dbReference>
<evidence type="ECO:0000256" key="9">
    <source>
        <dbReference type="ARBA" id="ARBA00023326"/>
    </source>
</evidence>
<dbReference type="SMART" id="SM00236">
    <property type="entry name" value="fCBD"/>
    <property type="match status" value="2"/>
</dbReference>
<name>Q8J1L0_RHIOR</name>
<dbReference type="PANTHER" id="PTHR39730">
    <property type="entry name" value="ENDOGLUCANASE 1"/>
    <property type="match status" value="1"/>
</dbReference>
<evidence type="ECO:0000259" key="12">
    <source>
        <dbReference type="PROSITE" id="PS51164"/>
    </source>
</evidence>
<dbReference type="PROSITE" id="PS00562">
    <property type="entry name" value="CBM1_1"/>
    <property type="match status" value="2"/>
</dbReference>
<dbReference type="GO" id="GO:0030248">
    <property type="term" value="F:cellulose binding"/>
    <property type="evidence" value="ECO:0007669"/>
    <property type="project" value="InterPro"/>
</dbReference>
<dbReference type="SUPFAM" id="SSF50685">
    <property type="entry name" value="Barwin-like endoglucanases"/>
    <property type="match status" value="1"/>
</dbReference>
<reference evidence="13" key="1">
    <citation type="journal article" date="2003" name="J. Bacteriol.">
        <title>Molecular cloning of endo-beta-D-1,4-glucanase genes, rce1, rce2, and rce3, from Rhizopus oryzae.</title>
        <authorList>
            <person name="Moriya T."/>
            <person name="Murashima K."/>
            <person name="Nakane A."/>
            <person name="Yanai K."/>
            <person name="Sumida N."/>
            <person name="Koga J."/>
            <person name="Murakami T."/>
            <person name="Kono T."/>
        </authorList>
    </citation>
    <scope>NUCLEOTIDE SEQUENCE</scope>
    <source>
        <strain evidence="13">FERM BP-6889</strain>
    </source>
</reference>
<evidence type="ECO:0000256" key="5">
    <source>
        <dbReference type="ARBA" id="ARBA00022801"/>
    </source>
</evidence>
<dbReference type="InterPro" id="IPR035971">
    <property type="entry name" value="CBD_sf"/>
</dbReference>
<keyword evidence="4 11" id="KW-0732">Signal</keyword>
<dbReference type="GO" id="GO:0005576">
    <property type="term" value="C:extracellular region"/>
    <property type="evidence" value="ECO:0007669"/>
    <property type="project" value="InterPro"/>
</dbReference>
<evidence type="ECO:0000256" key="11">
    <source>
        <dbReference type="SAM" id="SignalP"/>
    </source>
</evidence>
<dbReference type="PROSITE" id="PS01140">
    <property type="entry name" value="GLYCOSYL_HYDROL_F45"/>
    <property type="match status" value="1"/>
</dbReference>
<dbReference type="SMR" id="Q8J1L0"/>
<dbReference type="InterPro" id="IPR000334">
    <property type="entry name" value="Glyco_hydro_45"/>
</dbReference>
<dbReference type="GO" id="GO:0030245">
    <property type="term" value="P:cellulose catabolic process"/>
    <property type="evidence" value="ECO:0007669"/>
    <property type="project" value="UniProtKB-KW"/>
</dbReference>
<evidence type="ECO:0000256" key="8">
    <source>
        <dbReference type="ARBA" id="ARBA00023295"/>
    </source>
</evidence>
<dbReference type="Gene3D" id="2.40.40.10">
    <property type="entry name" value="RlpA-like domain"/>
    <property type="match status" value="1"/>
</dbReference>
<feature type="chain" id="PRO_5004308767" description="Cellulase" evidence="11">
    <location>
        <begin position="24"/>
        <end position="366"/>
    </location>
</feature>
<dbReference type="EC" id="3.2.1.4" evidence="3 10"/>
<evidence type="ECO:0000256" key="7">
    <source>
        <dbReference type="ARBA" id="ARBA00023277"/>
    </source>
</evidence>
<keyword evidence="6" id="KW-0136">Cellulose degradation</keyword>
<dbReference type="EMBL" id="AB056668">
    <property type="protein sequence ID" value="BAC53988.1"/>
    <property type="molecule type" value="Genomic_DNA"/>
</dbReference>
<evidence type="ECO:0000256" key="4">
    <source>
        <dbReference type="ARBA" id="ARBA00022729"/>
    </source>
</evidence>
<dbReference type="GO" id="GO:0008810">
    <property type="term" value="F:cellulase activity"/>
    <property type="evidence" value="ECO:0007669"/>
    <property type="project" value="UniProtKB-EC"/>
</dbReference>
<dbReference type="AlphaFoldDB" id="Q8J1L0"/>
<dbReference type="PANTHER" id="PTHR39730:SF1">
    <property type="entry name" value="ENDOGLUCANASE 1"/>
    <property type="match status" value="1"/>
</dbReference>
<feature type="active site" description="Nucleophile" evidence="10">
    <location>
        <position position="168"/>
    </location>
</feature>
<evidence type="ECO:0000256" key="6">
    <source>
        <dbReference type="ARBA" id="ARBA00023001"/>
    </source>
</evidence>
<keyword evidence="8" id="KW-0326">Glycosidase</keyword>
<dbReference type="Pfam" id="PF00734">
    <property type="entry name" value="CBM_1"/>
    <property type="match status" value="2"/>
</dbReference>
<evidence type="ECO:0000256" key="10">
    <source>
        <dbReference type="PROSITE-ProRule" id="PRU10069"/>
    </source>
</evidence>
<evidence type="ECO:0000256" key="2">
    <source>
        <dbReference type="ARBA" id="ARBA00007793"/>
    </source>
</evidence>
<protein>
    <recommendedName>
        <fullName evidence="3 10">Cellulase</fullName>
        <ecNumber evidence="3 10">3.2.1.4</ecNumber>
    </recommendedName>
</protein>
<sequence length="366" mass="38036">MKFITITSSALLALALGTEMASAAKCSKLYGQCGGKDWNGPTCCESGSTCKVSNDYYSQCLAPESNGNKSSECSKLYGQCGGKDWNGPTCCESGSTCKVSNDYYSQCLAPESNGNKTSESAHKTTTTTAPAKEITTTAKASNSSNSSGKYSIVSGGASGNGVTTRYWDCCKASCSWPGKANVSSPVKSCNKDGVTALSDSNVQSGCNGGNSYMCNDNQPWAVNDNLAYGFAAAAISGGGESRWCCSCFELTFTSTSVAGKKMVIQVTNTGGDLGSSTGAHFDLQMPGGGVGIFNGCSKQWGAPNDGWGSRYGGISSASDCSSLPSALQAGCKWRFNWFKNADNPSMTYKEVTCPKEITAKTGCSRK</sequence>
<dbReference type="CAZy" id="CBM1">
    <property type="family name" value="Carbohydrate-Binding Module Family 1"/>
</dbReference>
<organism evidence="13">
    <name type="scientific">Rhizopus oryzae</name>
    <name type="common">Mucormycosis agent</name>
    <name type="synonym">Rhizopus arrhizus var. delemar</name>
    <dbReference type="NCBI Taxonomy" id="64495"/>
    <lineage>
        <taxon>Eukaryota</taxon>
        <taxon>Fungi</taxon>
        <taxon>Fungi incertae sedis</taxon>
        <taxon>Mucoromycota</taxon>
        <taxon>Mucoromycotina</taxon>
        <taxon>Mucoromycetes</taxon>
        <taxon>Mucorales</taxon>
        <taxon>Mucorineae</taxon>
        <taxon>Rhizopodaceae</taxon>
        <taxon>Rhizopus</taxon>
    </lineage>
</organism>
<proteinExistence type="inferred from homology"/>
<feature type="domain" description="CBM1" evidence="12">
    <location>
        <begin position="72"/>
        <end position="108"/>
    </location>
</feature>
<evidence type="ECO:0000256" key="3">
    <source>
        <dbReference type="ARBA" id="ARBA00012601"/>
    </source>
</evidence>
<feature type="signal peptide" evidence="11">
    <location>
        <begin position="1"/>
        <end position="23"/>
    </location>
</feature>
<accession>Q8J1L0</accession>
<comment type="catalytic activity">
    <reaction evidence="1 10">
        <text>Endohydrolysis of (1-&gt;4)-beta-D-glucosidic linkages in cellulose, lichenin and cereal beta-D-glucans.</text>
        <dbReference type="EC" id="3.2.1.4"/>
    </reaction>
</comment>